<reference evidence="1" key="1">
    <citation type="journal article" date="2014" name="Int. J. Syst. Evol. Microbiol.">
        <title>Complete genome sequence of Corynebacterium casei LMG S-19264T (=DSM 44701T), isolated from a smear-ripened cheese.</title>
        <authorList>
            <consortium name="US DOE Joint Genome Institute (JGI-PGF)"/>
            <person name="Walter F."/>
            <person name="Albersmeier A."/>
            <person name="Kalinowski J."/>
            <person name="Ruckert C."/>
        </authorList>
    </citation>
    <scope>NUCLEOTIDE SEQUENCE</scope>
    <source>
        <strain evidence="1">CGMCC 1.15330</strain>
    </source>
</reference>
<dbReference type="Proteomes" id="UP000623067">
    <property type="component" value="Unassembled WGS sequence"/>
</dbReference>
<accession>A0A916SX08</accession>
<protein>
    <submittedName>
        <fullName evidence="1">Uncharacterized protein</fullName>
    </submittedName>
</protein>
<dbReference type="AlphaFoldDB" id="A0A916SX08"/>
<gene>
    <name evidence="1" type="ORF">GCM10011380_04670</name>
</gene>
<comment type="caution">
    <text evidence="1">The sequence shown here is derived from an EMBL/GenBank/DDBJ whole genome shotgun (WGS) entry which is preliminary data.</text>
</comment>
<reference evidence="1" key="2">
    <citation type="submission" date="2020-09" db="EMBL/GenBank/DDBJ databases">
        <authorList>
            <person name="Sun Q."/>
            <person name="Zhou Y."/>
        </authorList>
    </citation>
    <scope>NUCLEOTIDE SEQUENCE</scope>
    <source>
        <strain evidence="1">CGMCC 1.15330</strain>
    </source>
</reference>
<organism evidence="1 2">
    <name type="scientific">Sphingomonas metalli</name>
    <dbReference type="NCBI Taxonomy" id="1779358"/>
    <lineage>
        <taxon>Bacteria</taxon>
        <taxon>Pseudomonadati</taxon>
        <taxon>Pseudomonadota</taxon>
        <taxon>Alphaproteobacteria</taxon>
        <taxon>Sphingomonadales</taxon>
        <taxon>Sphingomonadaceae</taxon>
        <taxon>Sphingomonas</taxon>
    </lineage>
</organism>
<name>A0A916SX08_9SPHN</name>
<sequence length="53" mass="5448">MGALKILPARGEGDGAQSAWWRGAAASAARGAKPLHRRCAPVPLPIKDGEDLG</sequence>
<keyword evidence="2" id="KW-1185">Reference proteome</keyword>
<evidence type="ECO:0000313" key="1">
    <source>
        <dbReference type="EMBL" id="GGB18151.1"/>
    </source>
</evidence>
<proteinExistence type="predicted"/>
<dbReference type="EMBL" id="BMIH01000001">
    <property type="protein sequence ID" value="GGB18151.1"/>
    <property type="molecule type" value="Genomic_DNA"/>
</dbReference>
<evidence type="ECO:0000313" key="2">
    <source>
        <dbReference type="Proteomes" id="UP000623067"/>
    </source>
</evidence>